<comment type="similarity">
    <text evidence="2">Belongs to the poly(ADP-ribose) glycohydrolase family.</text>
</comment>
<dbReference type="Gene3D" id="1.20.1070.10">
    <property type="entry name" value="Rhodopsin 7-helix transmembrane proteins"/>
    <property type="match status" value="1"/>
</dbReference>
<feature type="active site" evidence="8">
    <location>
        <position position="284"/>
    </location>
</feature>
<evidence type="ECO:0000313" key="11">
    <source>
        <dbReference type="EMBL" id="CAF2898997.1"/>
    </source>
</evidence>
<keyword evidence="5 11" id="KW-0378">Hydrolase</keyword>
<evidence type="ECO:0000313" key="12">
    <source>
        <dbReference type="Proteomes" id="UP000675881"/>
    </source>
</evidence>
<proteinExistence type="inferred from homology"/>
<dbReference type="GO" id="GO:0005737">
    <property type="term" value="C:cytoplasm"/>
    <property type="evidence" value="ECO:0007669"/>
    <property type="project" value="TreeGrafter"/>
</dbReference>
<keyword evidence="7" id="KW-0472">Membrane</keyword>
<evidence type="ECO:0000256" key="2">
    <source>
        <dbReference type="ARBA" id="ARBA00009545"/>
    </source>
</evidence>
<dbReference type="PROSITE" id="PS50261">
    <property type="entry name" value="G_PROTEIN_RECEP_F2_4"/>
    <property type="match status" value="1"/>
</dbReference>
<evidence type="ECO:0000256" key="1">
    <source>
        <dbReference type="ARBA" id="ARBA00004141"/>
    </source>
</evidence>
<evidence type="ECO:0000256" key="8">
    <source>
        <dbReference type="PIRSR" id="PIRSR607724-1"/>
    </source>
</evidence>
<dbReference type="GO" id="GO:0004888">
    <property type="term" value="F:transmembrane signaling receptor activity"/>
    <property type="evidence" value="ECO:0007669"/>
    <property type="project" value="InterPro"/>
</dbReference>
<evidence type="ECO:0000256" key="6">
    <source>
        <dbReference type="ARBA" id="ARBA00022989"/>
    </source>
</evidence>
<feature type="binding site" evidence="9">
    <location>
        <position position="287"/>
    </location>
    <ligand>
        <name>substrate</name>
    </ligand>
</feature>
<feature type="binding site" evidence="9">
    <location>
        <position position="342"/>
    </location>
    <ligand>
        <name>substrate</name>
    </ligand>
</feature>
<feature type="domain" description="G-protein coupled receptors family 2 profile 2" evidence="10">
    <location>
        <begin position="892"/>
        <end position="1163"/>
    </location>
</feature>
<feature type="binding site" evidence="9">
    <location>
        <position position="301"/>
    </location>
    <ligand>
        <name>substrate</name>
    </ligand>
</feature>
<dbReference type="GO" id="GO:0005634">
    <property type="term" value="C:nucleus"/>
    <property type="evidence" value="ECO:0007669"/>
    <property type="project" value="TreeGrafter"/>
</dbReference>
<sequence>MEDLEEYDASQDLFSETWRGLSLKSIHRMEKVPGNQSTSSPKSDRWDEYHVRMPFSKECLQPVNTNSIDGLKELKSKWVLIEEALAKPITCGSELEEVIFHYNLSGRWNFDGLIAFLEDNDHLSEIETQYFLDNVLVGIKKLCLQLPKVLNFPLVLLRKQDNASVTLSQTQVSSLLANAFFVRFLAEMRRVKKSEYHNFPDINFSRLYEPFSGPQHPHKLKCIFNYFRRRISTNASDGLITFSRRALSHDLFPNWRTSTKPLPRLHISSDGNIENDGHGLFQVDFANAMIGGGVLGFGCVQEEIRFLICPELIISRLFVERLEDNECLVISGFERYSDYRGYASTFEFLGNYEDQTLFDITNNHRKSVLVAIDALKFKDSHKQFTEKNILREINKAYVGFYYDEKASSKSPGIATGNWGCGAFGGDPHLKALIQLMAAGEAGQRDLAYFTFGDESLRDSIYNTYQNLIRLNVTIGSLYSQILKYCSFTNNTLDCVYPDIDMCRESDGNGGVCNCPCIPKCCPKSQYLISESNPEKRGYACSSEDNGLPPIPPPIDLEGKLKESRQGKNLKFYEWIYELHDNFYINANFESEYILHSNGPDNGEIAAIVGSRNKNKSQLFINHGLSKLRSSNVFLQSHQEMLSTGKIFQHSHLSHCTKVVNETAHWRLPINGYLQHEEDMYASGNLIYTEDHNFQGLNKLCGKSSEVQSESDIFMIGEDGRLHYTDTYEDKVNLAAPFCVEQIYIHGINPEDYEYSEEDEKCCCSEGENLNVRAQTCTSDMSSQTMSPPTVYSMNNRDPISKDRILNVNEMNLRNLRAEELAVSTDPFYFREDRTLLYNGVRYKENEFCLDYVIDYCGDVPSMSLKAIIADKSLIFTTSGLHHQCNLTNSSHFIFVIVKELRQDLHGKMVLCIVSSLLIVYLGLLLSTFQDNSLKFISKTNGWCIAQGCITYFFTMSTFGWMSAMSYNIMTKFRVRTILPRGEEGIRFFSYAAYSFGVSLILLGFVLIFQSKSGSSWYRPGIGEESCWFTSCSSGLTIFLYIPIAIFLVFNMIMFTFSAVKLQQLSKKIQGTAKQPVEEPEESSASGGRISNMRASVRAALNRQFSRTSSCKQRKTYMANKEIFLTYLKLFCAMEDSLGWIQYLLNFLNMLQGLVMFFVFVFKPSTFKQLRKYFEFCRCKKSGKKGNLERHLSNNGGMSDSWGGYDNPEKRLTHTSLILKSTDAVELDTSVCDMSEVAVSSNSKKGEENALLNELETVKEDDEVYSC</sequence>
<dbReference type="GO" id="GO:0006282">
    <property type="term" value="P:regulation of DNA repair"/>
    <property type="evidence" value="ECO:0007669"/>
    <property type="project" value="InterPro"/>
</dbReference>
<accession>A0A7R8H6K9</accession>
<dbReference type="Proteomes" id="UP000675881">
    <property type="component" value="Chromosome 3"/>
</dbReference>
<feature type="active site" evidence="8">
    <location>
        <position position="303"/>
    </location>
</feature>
<dbReference type="Pfam" id="PF20811">
    <property type="entry name" value="PARG_cat_N"/>
    <property type="match status" value="1"/>
</dbReference>
<dbReference type="CDD" id="cd15039">
    <property type="entry name" value="7tmB3_Methuselah-like"/>
    <property type="match status" value="1"/>
</dbReference>
<evidence type="ECO:0000256" key="5">
    <source>
        <dbReference type="ARBA" id="ARBA00022801"/>
    </source>
</evidence>
<keyword evidence="4" id="KW-0812">Transmembrane</keyword>
<dbReference type="GO" id="GO:0007166">
    <property type="term" value="P:cell surface receptor signaling pathway"/>
    <property type="evidence" value="ECO:0007669"/>
    <property type="project" value="InterPro"/>
</dbReference>
<dbReference type="GO" id="GO:0004649">
    <property type="term" value="F:poly(ADP-ribose) glycohydrolase activity"/>
    <property type="evidence" value="ECO:0007669"/>
    <property type="project" value="UniProtKB-EC"/>
</dbReference>
<gene>
    <name evidence="11" type="ORF">LSAA_7153</name>
</gene>
<evidence type="ECO:0000256" key="7">
    <source>
        <dbReference type="ARBA" id="ARBA00023136"/>
    </source>
</evidence>
<dbReference type="InterPro" id="IPR017981">
    <property type="entry name" value="GPCR_2-like_7TM"/>
</dbReference>
<evidence type="ECO:0000256" key="4">
    <source>
        <dbReference type="ARBA" id="ARBA00022692"/>
    </source>
</evidence>
<organism evidence="11 12">
    <name type="scientific">Lepeophtheirus salmonis</name>
    <name type="common">Salmon louse</name>
    <name type="synonym">Caligus salmonis</name>
    <dbReference type="NCBI Taxonomy" id="72036"/>
    <lineage>
        <taxon>Eukaryota</taxon>
        <taxon>Metazoa</taxon>
        <taxon>Ecdysozoa</taxon>
        <taxon>Arthropoda</taxon>
        <taxon>Crustacea</taxon>
        <taxon>Multicrustacea</taxon>
        <taxon>Hexanauplia</taxon>
        <taxon>Copepoda</taxon>
        <taxon>Siphonostomatoida</taxon>
        <taxon>Caligidae</taxon>
        <taxon>Lepeophtheirus</taxon>
    </lineage>
</organism>
<dbReference type="InterPro" id="IPR048362">
    <property type="entry name" value="PARG_helical"/>
</dbReference>
<dbReference type="EC" id="3.2.1.143" evidence="3"/>
<keyword evidence="6" id="KW-1133">Transmembrane helix</keyword>
<dbReference type="OrthoDB" id="6134459at2759"/>
<dbReference type="PANTHER" id="PTHR12837">
    <property type="entry name" value="POLY ADP-RIBOSE GLYCOHYDROLASE"/>
    <property type="match status" value="1"/>
</dbReference>
<dbReference type="EMBL" id="HG994582">
    <property type="protein sequence ID" value="CAF2898997.1"/>
    <property type="molecule type" value="Genomic_DNA"/>
</dbReference>
<dbReference type="AlphaFoldDB" id="A0A7R8H6K9"/>
<comment type="subcellular location">
    <subcellularLocation>
        <location evidence="1">Membrane</location>
        <topology evidence="1">Multi-pass membrane protein</topology>
    </subcellularLocation>
</comment>
<keyword evidence="12" id="KW-1185">Reference proteome</keyword>
<dbReference type="GO" id="GO:1990966">
    <property type="term" value="P:ATP generation from poly-ADP-D-ribose"/>
    <property type="evidence" value="ECO:0007669"/>
    <property type="project" value="TreeGrafter"/>
</dbReference>
<dbReference type="GO" id="GO:0016020">
    <property type="term" value="C:membrane"/>
    <property type="evidence" value="ECO:0007669"/>
    <property type="project" value="UniProtKB-SubCell"/>
</dbReference>
<dbReference type="InterPro" id="IPR007724">
    <property type="entry name" value="Poly_GlycHdrlase"/>
</dbReference>
<dbReference type="GO" id="GO:0009225">
    <property type="term" value="P:nucleotide-sugar metabolic process"/>
    <property type="evidence" value="ECO:0007669"/>
    <property type="project" value="TreeGrafter"/>
</dbReference>
<feature type="active site" evidence="8">
    <location>
        <position position="302"/>
    </location>
</feature>
<keyword evidence="11" id="KW-0326">Glycosidase</keyword>
<name>A0A7R8H6K9_LEPSM</name>
<evidence type="ECO:0000256" key="9">
    <source>
        <dbReference type="PIRSR" id="PIRSR607724-2"/>
    </source>
</evidence>
<reference evidence="11" key="1">
    <citation type="submission" date="2021-02" db="EMBL/GenBank/DDBJ databases">
        <authorList>
            <person name="Bekaert M."/>
        </authorList>
    </citation>
    <scope>NUCLEOTIDE SEQUENCE</scope>
    <source>
        <strain evidence="11">IoA-00</strain>
    </source>
</reference>
<dbReference type="PANTHER" id="PTHR12837:SF15">
    <property type="entry name" value="POLY(ADP-RIBOSE) GLYCOHYDROLASE"/>
    <property type="match status" value="1"/>
</dbReference>
<dbReference type="Pfam" id="PF05028">
    <property type="entry name" value="PARG_cat_C"/>
    <property type="match status" value="1"/>
</dbReference>
<evidence type="ECO:0000256" key="3">
    <source>
        <dbReference type="ARBA" id="ARBA00012255"/>
    </source>
</evidence>
<dbReference type="InterPro" id="IPR046372">
    <property type="entry name" value="PARG_cat_C"/>
</dbReference>
<protein>
    <recommendedName>
        <fullName evidence="3">poly(ADP-ribose) glycohydrolase</fullName>
        <ecNumber evidence="3">3.2.1.143</ecNumber>
    </recommendedName>
</protein>
<evidence type="ECO:0000259" key="10">
    <source>
        <dbReference type="PROSITE" id="PS50261"/>
    </source>
</evidence>
<dbReference type="GO" id="GO:0005975">
    <property type="term" value="P:carbohydrate metabolic process"/>
    <property type="evidence" value="ECO:0007669"/>
    <property type="project" value="InterPro"/>
</dbReference>